<evidence type="ECO:0000256" key="6">
    <source>
        <dbReference type="ARBA" id="ARBA00022840"/>
    </source>
</evidence>
<gene>
    <name evidence="9" type="ORF">AWM75_02710</name>
</gene>
<dbReference type="Pfam" id="PF21160">
    <property type="entry name" value="PrkC-like_PASTA-like"/>
    <property type="match status" value="1"/>
</dbReference>
<dbReference type="KEGG" id="auh:AWM75_02710"/>
<dbReference type="EC" id="2.7.11.1" evidence="1"/>
<dbReference type="Gene3D" id="3.30.10.20">
    <property type="match status" value="3"/>
</dbReference>
<evidence type="ECO:0000256" key="2">
    <source>
        <dbReference type="ARBA" id="ARBA00022527"/>
    </source>
</evidence>
<dbReference type="Proteomes" id="UP000062260">
    <property type="component" value="Chromosome"/>
</dbReference>
<reference evidence="9 10" key="1">
    <citation type="journal article" date="2016" name="Genome Announc.">
        <title>Complete Genome Sequences of Aerococcus christensenii CCUG 28831T, Aerococcus sanguinicola CCUG 43001T, Aerococcus urinae CCUG 36881T, Aerococcus urinaeequi CCUG 28094T, Aerococcus urinaehominis CCUG 42038 BT, and Aerococcus viridans CCUG 4311T.</title>
        <authorList>
            <person name="Carkaci D."/>
            <person name="Dargis R."/>
            <person name="Nielsen X.C."/>
            <person name="Skovgaard O."/>
            <person name="Fuursted K."/>
            <person name="Christensen J.J."/>
        </authorList>
    </citation>
    <scope>NUCLEOTIDE SEQUENCE [LARGE SCALE GENOMIC DNA]</scope>
    <source>
        <strain evidence="9 10">CCUG42038B</strain>
    </source>
</reference>
<evidence type="ECO:0000256" key="5">
    <source>
        <dbReference type="ARBA" id="ARBA00022777"/>
    </source>
</evidence>
<dbReference type="PROSITE" id="PS00107">
    <property type="entry name" value="PROTEIN_KINASE_ATP"/>
    <property type="match status" value="1"/>
</dbReference>
<dbReference type="SUPFAM" id="SSF56112">
    <property type="entry name" value="Protein kinase-like (PK-like)"/>
    <property type="match status" value="1"/>
</dbReference>
<dbReference type="EMBL" id="CP014163">
    <property type="protein sequence ID" value="AMB98973.1"/>
    <property type="molecule type" value="Genomic_DNA"/>
</dbReference>
<sequence>MNPGQIIDDRYEIIDLIGTGGMADVYLAYDPILARQVAIKFLRVGSHNLHDAIIRFQREANAVSEINHPNIVNIYDVGIDRNVQFIVMEYVDGLDLKTYIQTYQPLPIDQACDITLQILAGIQAAHQQGIIHRDLKPQNIKIKDDGQVKVMDFGIATVSSETSITRTNAIIGSVHYLSPEQARGAMATAQSDIYSIGIVLFELLTGTIPFEGESAVTIALKHFQEPLPDIRDYRADVPNALINVVQRATAKKVTERYRTTAEMISDLQTALDSDRAGEAILVTSHVPEESLLLAKEDIEGQIGTSEETILLNEGLTPVQAAPLVEERPAFAADSATESQDQVQIASSSDKQGKIKINDPDHQARMKKWLLMASGVLAILVLAILAQATGLFAREVTVPDLQGLSQAEAASTLADHQLQVGDSDYEYHSQIASDQIIASQPKAGSHVKEESQVDLIISQGPEPVQVGNYVGSQFEQVKKDLEKAGFTVNRIDDYSETVGQDKVISQSIAPGESVIAQDTAIDLTVSLGRQTFQMPDLTGWAQSDVEAYAEEYGLSLATKQEKTGAVPSGTVLDQSIGVGQDFHIGDKLSVTIAQEPEKVTFRHTVTIPYKANNARQSSEDTAWWQGVKDWWQGQQVYASLFRRSSNEIKVYMDDLNHSYDTPADTFSISSDRSYTMTFETEKGETARFKIERDGEVIMENKVKASED</sequence>
<dbReference type="InterPro" id="IPR005543">
    <property type="entry name" value="PASTA_dom"/>
</dbReference>
<evidence type="ECO:0000256" key="4">
    <source>
        <dbReference type="ARBA" id="ARBA00022741"/>
    </source>
</evidence>
<dbReference type="GO" id="GO:0004674">
    <property type="term" value="F:protein serine/threonine kinase activity"/>
    <property type="evidence" value="ECO:0007669"/>
    <property type="project" value="UniProtKB-KW"/>
</dbReference>
<dbReference type="PROSITE" id="PS51178">
    <property type="entry name" value="PASTA"/>
    <property type="match status" value="3"/>
</dbReference>
<keyword evidence="6" id="KW-0067">ATP-binding</keyword>
<proteinExistence type="predicted"/>
<dbReference type="FunFam" id="1.10.510.10:FF:000021">
    <property type="entry name" value="Serine/threonine protein kinase"/>
    <property type="match status" value="1"/>
</dbReference>
<organism evidence="9 10">
    <name type="scientific">Aerococcus urinaehominis</name>
    <dbReference type="NCBI Taxonomy" id="128944"/>
    <lineage>
        <taxon>Bacteria</taxon>
        <taxon>Bacillati</taxon>
        <taxon>Bacillota</taxon>
        <taxon>Bacilli</taxon>
        <taxon>Lactobacillales</taxon>
        <taxon>Aerococcaceae</taxon>
        <taxon>Aerococcus</taxon>
    </lineage>
</organism>
<dbReference type="NCBIfam" id="NF033483">
    <property type="entry name" value="PknB_PASTA_kin"/>
    <property type="match status" value="1"/>
</dbReference>
<dbReference type="InterPro" id="IPR011009">
    <property type="entry name" value="Kinase-like_dom_sf"/>
</dbReference>
<name>A0A0X8FKF9_9LACT</name>
<evidence type="ECO:0000313" key="9">
    <source>
        <dbReference type="EMBL" id="AMB98973.1"/>
    </source>
</evidence>
<dbReference type="InterPro" id="IPR000719">
    <property type="entry name" value="Prot_kinase_dom"/>
</dbReference>
<dbReference type="RefSeq" id="WP_067977924.1">
    <property type="nucleotide sequence ID" value="NZ_CP014163.1"/>
</dbReference>
<dbReference type="PROSITE" id="PS50011">
    <property type="entry name" value="PROTEIN_KINASE_DOM"/>
    <property type="match status" value="1"/>
</dbReference>
<keyword evidence="4" id="KW-0547">Nucleotide-binding</keyword>
<evidence type="ECO:0000256" key="1">
    <source>
        <dbReference type="ARBA" id="ARBA00012513"/>
    </source>
</evidence>
<dbReference type="GO" id="GO:0005524">
    <property type="term" value="F:ATP binding"/>
    <property type="evidence" value="ECO:0007669"/>
    <property type="project" value="UniProtKB-UniRule"/>
</dbReference>
<dbReference type="Pfam" id="PF00069">
    <property type="entry name" value="Pkinase"/>
    <property type="match status" value="1"/>
</dbReference>
<keyword evidence="2" id="KW-0723">Serine/threonine-protein kinase</keyword>
<dbReference type="PANTHER" id="PTHR43289">
    <property type="entry name" value="MITOGEN-ACTIVATED PROTEIN KINASE KINASE KINASE 20-RELATED"/>
    <property type="match status" value="1"/>
</dbReference>
<dbReference type="AlphaFoldDB" id="A0A0X8FKF9"/>
<evidence type="ECO:0000256" key="3">
    <source>
        <dbReference type="ARBA" id="ARBA00022679"/>
    </source>
</evidence>
<dbReference type="STRING" id="128944.AWM75_02710"/>
<dbReference type="CDD" id="cd06577">
    <property type="entry name" value="PASTA_pknB"/>
    <property type="match status" value="3"/>
</dbReference>
<dbReference type="Gene3D" id="1.10.510.10">
    <property type="entry name" value="Transferase(Phosphotransferase) domain 1"/>
    <property type="match status" value="1"/>
</dbReference>
<evidence type="ECO:0000313" key="10">
    <source>
        <dbReference type="Proteomes" id="UP000062260"/>
    </source>
</evidence>
<dbReference type="InterPro" id="IPR017441">
    <property type="entry name" value="Protein_kinase_ATP_BS"/>
</dbReference>
<reference evidence="10" key="2">
    <citation type="submission" date="2016-01" db="EMBL/GenBank/DDBJ databases">
        <title>Six Aerococcus type strain genome sequencing and assembly using PacBio and Illumina Hiseq.</title>
        <authorList>
            <person name="Carkaci D."/>
            <person name="Dargis R."/>
            <person name="Nielsen X.C."/>
            <person name="Skovgaard O."/>
            <person name="Fuursted K."/>
            <person name="Christensen J.J."/>
        </authorList>
    </citation>
    <scope>NUCLEOTIDE SEQUENCE [LARGE SCALE GENOMIC DNA]</scope>
    <source>
        <strain evidence="10">CCUG42038B</strain>
    </source>
</reference>
<dbReference type="Gene3D" id="3.30.200.20">
    <property type="entry name" value="Phosphorylase Kinase, domain 1"/>
    <property type="match status" value="1"/>
</dbReference>
<dbReference type="PANTHER" id="PTHR43289:SF34">
    <property type="entry name" value="SERINE_THREONINE-PROTEIN KINASE YBDM-RELATED"/>
    <property type="match status" value="1"/>
</dbReference>
<keyword evidence="10" id="KW-1185">Reference proteome</keyword>
<keyword evidence="5" id="KW-0418">Kinase</keyword>
<dbReference type="CDD" id="cd14014">
    <property type="entry name" value="STKc_PknB_like"/>
    <property type="match status" value="1"/>
</dbReference>
<accession>A0A0X8FKF9</accession>
<comment type="catalytic activity">
    <reaction evidence="7">
        <text>L-threonyl-[protein] + ATP = O-phospho-L-threonyl-[protein] + ADP + H(+)</text>
        <dbReference type="Rhea" id="RHEA:46608"/>
        <dbReference type="Rhea" id="RHEA-COMP:11060"/>
        <dbReference type="Rhea" id="RHEA-COMP:11605"/>
        <dbReference type="ChEBI" id="CHEBI:15378"/>
        <dbReference type="ChEBI" id="CHEBI:30013"/>
        <dbReference type="ChEBI" id="CHEBI:30616"/>
        <dbReference type="ChEBI" id="CHEBI:61977"/>
        <dbReference type="ChEBI" id="CHEBI:456216"/>
        <dbReference type="EC" id="2.7.11.1"/>
    </reaction>
</comment>
<evidence type="ECO:0000256" key="8">
    <source>
        <dbReference type="ARBA" id="ARBA00048679"/>
    </source>
</evidence>
<dbReference type="Pfam" id="PF03793">
    <property type="entry name" value="PASTA"/>
    <property type="match status" value="3"/>
</dbReference>
<dbReference type="SMART" id="SM00740">
    <property type="entry name" value="PASTA"/>
    <property type="match status" value="3"/>
</dbReference>
<protein>
    <recommendedName>
        <fullName evidence="1">non-specific serine/threonine protein kinase</fullName>
        <ecNumber evidence="1">2.7.11.1</ecNumber>
    </recommendedName>
</protein>
<dbReference type="Gene3D" id="2.60.40.2560">
    <property type="match status" value="1"/>
</dbReference>
<dbReference type="SMART" id="SM00220">
    <property type="entry name" value="S_TKc"/>
    <property type="match status" value="1"/>
</dbReference>
<dbReference type="OrthoDB" id="9788659at2"/>
<keyword evidence="3" id="KW-0808">Transferase</keyword>
<evidence type="ECO:0000256" key="7">
    <source>
        <dbReference type="ARBA" id="ARBA00047899"/>
    </source>
</evidence>
<dbReference type="FunFam" id="3.30.200.20:FF:000035">
    <property type="entry name" value="Serine/threonine protein kinase Stk1"/>
    <property type="match status" value="1"/>
</dbReference>
<dbReference type="SUPFAM" id="SSF54184">
    <property type="entry name" value="Penicillin-binding protein 2x (pbp-2x), c-terminal domain"/>
    <property type="match status" value="1"/>
</dbReference>
<comment type="catalytic activity">
    <reaction evidence="8">
        <text>L-seryl-[protein] + ATP = O-phospho-L-seryl-[protein] + ADP + H(+)</text>
        <dbReference type="Rhea" id="RHEA:17989"/>
        <dbReference type="Rhea" id="RHEA-COMP:9863"/>
        <dbReference type="Rhea" id="RHEA-COMP:11604"/>
        <dbReference type="ChEBI" id="CHEBI:15378"/>
        <dbReference type="ChEBI" id="CHEBI:29999"/>
        <dbReference type="ChEBI" id="CHEBI:30616"/>
        <dbReference type="ChEBI" id="CHEBI:83421"/>
        <dbReference type="ChEBI" id="CHEBI:456216"/>
        <dbReference type="EC" id="2.7.11.1"/>
    </reaction>
</comment>